<dbReference type="PANTHER" id="PTHR15977">
    <property type="entry name" value="CILIA- AND FLAGELLA-ASSOCIATED PROTEIN 46"/>
    <property type="match status" value="1"/>
</dbReference>
<dbReference type="Pfam" id="PF25439">
    <property type="entry name" value="TPR_CFAP46_N"/>
    <property type="match status" value="1"/>
</dbReference>
<evidence type="ECO:0000313" key="3">
    <source>
        <dbReference type="Proteomes" id="UP000694425"/>
    </source>
</evidence>
<sequence length="2398" mass="267012">CEHGDWREPCRRRPQQERRAYELIKSANLGRSEFDPMESFSPDLFVLCAEQALKMGHPALSDDCLRMYFKVKGPVTQFLGRAHLCRAQLCAPKSTENLEEFENCVTQYMKAINFAKAEPRYYFLVYNASVLYWHMVRPFLKPGFHHRLLSSLAQIVSVLHQTEEEDKDWRAELMLELLDCYLQAGKKDEAAKFCVTAAPFIKANVPHRYRHMYSVMVRHGLADEQQLAEEKKTSTSLAVTYHINVLKAKLDKNELPEDVGAILKEAYGHLSSYNHQLFAFFRVTSAWSPDRSKETVCVPQDPGKLIEIECLECELEALSLESKLEVYVRAAVEMQLSIVQRLDVALQRAVRLGEPGPIHAVCATQWNMCLPLLQHNLRRQLRKPLSNVADVLEKADSLMVLLRCQVHMEMAHIEEDEDRLEPAIQHLQKAVLLDSLGLYQDKLTSDLNRLRLCTMLYQSPERAEDKAIMAIEQAKKAVPKDSVRKKRALLVNAGLALAPDTFQIVLDSENEAKVSMGKVRGRFTYLFAKARHHMVSVDKAAGHLRRLGAENDKERIQIWAELAKVSRKQGVWDVCRAASRFCLLYDNVKVKRLAQLKKGKKRRGGDSPAQDAWGPSEVTLQRQTSPSLLRTFAEVGFISAEATVHLLRSEGVELNSRPRPPEDLSQHSAGYTVESPEDNAQWITYRTWVEGLSQSAMGSWLRSAEIGRELQEGWIVQNAVVYVLNHNYHLIVAGRQRELVDTLDHLLSIVKATGHSGHPTVLAMLCNTLARGLIIKWIPAHVPEKSKRPVRSNLFHAPLDSVASSEVRTAVEVCEFALSPTDGPVPEEVLPTSARQQLVATWVKGKQLLQQQVGPRLGVDEQSPNEDIDLVTQVLVALEMYSCNGLGLMDFAVPPLAQLVRTASECGWSDPLVGLQTLMRLTRFAHAARDHELTMLCSQKAAQMGAVLHLRPFSVSRVETELVAEMLSTTACLRGRSIMENLKGRKQLRLAAAKAFIKSAKFGGIARSSALVMVAVRHYWNTWLPFLASAASRRTTKNVLQRIISIINKTEAKKQGKGKVLLLHQWPTADSHSGGMTEGHFLPDASSIFVFPSSANFSFLLFLSLIFKHMVMVKAKLGQNFTMEIQKFKDEREDYLAHMWRQLALNSSSASGQLVCHHNAIRALQKPESEWQKVEYILELSGWLYYKQFPMEDVIFHLQWAVDILTLITPARDRPEGAGEGAEPVSTPEAPESMVSKDTGTVPVEKLWNVRQLEALARAYTLLALMVSPSAAGYEEYCLLAYMCLRRIWQVRRKAISESKILEATASSHLLLPKKEKDKKKGKDREKGKDPKQVPCTHSSVGLCLGPQPRKARATDWVHVAGPGHTQAVGPDGPPDAPASVEEWASYCCPEGVMSLFRHDNSDFTINPSSIRKPTYTLYYLDHLVRALQKLSLHELTIPLLQLGAAIAAAVVDSKSLGDLYHLRLALACSDLKLREAATHHEEQAGRTYIYDLEQASCRKEIALRKEKNKVVVLDDSVPTPAEPGTAVPPPETKPLVAQDKLLTVNGDTGRGLEGTSFPQLWMLKADVLLEMDLHQPARLLLAEACLAFQELGDPCAEAKCLHLLAQLANKEKNHARALTLLEKAQRLGGDEEFWHSSALTLADALLATGGEGSKLQRLIDVFRDLQRERPNRAPILEFMSTDLEARCVSLRVRAVEDLAGCEPPERLLLLTELHDRLMEIEKKLTACGYKEKCVDIKLERAKIKRLCARHERGEGQRTAYHLEAYDLVQSAVAEAEALFLSVRGLLSSQESVSTPLTRKLARLRLHLAEASLDLLQLTWAEAQARRRGQGSADRLLADYLHSLSDVTSVDLKWFTLRRTLAHAALAQLGSLHSLSAGCVQIRAQVLGLAGKALRLLAVHTDPERPTCHWEDGPSVRPLTPTPGFWARRAPLSPSPAPPQRRMVLAQQFLAQASELLLQGLQVALASRLLDVAAAASLEMVECTGTLDPAATCQFLALSQSCLASEMMRDVLSTATANTSSSQLAALLHLEHQLKQKGRTSTSLYASVEQRLEVISKAWQNLRVTEQHLTLLNEIPPSFRVLTLQHSPDRCAFPPRSGAAPHPASTSGRGRERAPGLPGWRLVSPRSTVQLDAADNVVLLVDKHLLELPLEGLPVFEEGTVSALSRDFSLQMLCNRLRKEDTGKGRPGSTGICTNTRPTPARLGSPRQGPRQGLPAAHPSESPCQTSSRVLCRSIPAAEKLTPVFVTRDILERHRDSLTALWVGHLGNKHVPSQAEWEQLLGSCSGFFFYGMESFLSHILVERLAAMNLRGETVPRSPQPSHWTSIPPSVPQLSLEDPIKTAVLLSLVGVRSILANQWPTFLQDNALRASILWESIDSERLPVALNLVLYGLPHLAIG</sequence>
<feature type="region of interest" description="Disordered" evidence="1">
    <location>
        <begin position="2180"/>
        <end position="2225"/>
    </location>
</feature>
<evidence type="ECO:0000313" key="2">
    <source>
        <dbReference type="Ensembl" id="ENSNVIP00000012097.1"/>
    </source>
</evidence>
<dbReference type="PANTHER" id="PTHR15977:SF15">
    <property type="entry name" value="CILIA- AND FLAGELLA-ASSOCIATED PROTEIN 46"/>
    <property type="match status" value="1"/>
</dbReference>
<keyword evidence="3" id="KW-1185">Reference proteome</keyword>
<dbReference type="InterPro" id="IPR039586">
    <property type="entry name" value="CFAP46"/>
</dbReference>
<accession>A0A8C7B0K1</accession>
<name>A0A8C7B0K1_NEOVI</name>
<feature type="compositionally biased region" description="Basic and acidic residues" evidence="1">
    <location>
        <begin position="1313"/>
        <end position="1332"/>
    </location>
</feature>
<dbReference type="Proteomes" id="UP000694425">
    <property type="component" value="Unplaced"/>
</dbReference>
<feature type="region of interest" description="Disordered" evidence="1">
    <location>
        <begin position="1214"/>
        <end position="1236"/>
    </location>
</feature>
<dbReference type="GeneTree" id="ENSGT00570000079216"/>
<organism evidence="2 3">
    <name type="scientific">Neovison vison</name>
    <name type="common">American mink</name>
    <name type="synonym">Mustela vison</name>
    <dbReference type="NCBI Taxonomy" id="452646"/>
    <lineage>
        <taxon>Eukaryota</taxon>
        <taxon>Metazoa</taxon>
        <taxon>Chordata</taxon>
        <taxon>Craniata</taxon>
        <taxon>Vertebrata</taxon>
        <taxon>Euteleostomi</taxon>
        <taxon>Mammalia</taxon>
        <taxon>Eutheria</taxon>
        <taxon>Laurasiatheria</taxon>
        <taxon>Carnivora</taxon>
        <taxon>Caniformia</taxon>
        <taxon>Musteloidea</taxon>
        <taxon>Mustelidae</taxon>
        <taxon>Mustelinae</taxon>
        <taxon>Neogale</taxon>
    </lineage>
</organism>
<protein>
    <submittedName>
        <fullName evidence="2">Cilia and flagella associated protein 46</fullName>
    </submittedName>
</protein>
<reference evidence="2" key="1">
    <citation type="submission" date="2025-08" db="UniProtKB">
        <authorList>
            <consortium name="Ensembl"/>
        </authorList>
    </citation>
    <scope>IDENTIFICATION</scope>
</reference>
<dbReference type="InterPro" id="IPR057466">
    <property type="entry name" value="CFAP46_TPR"/>
</dbReference>
<feature type="region of interest" description="Disordered" evidence="1">
    <location>
        <begin position="1313"/>
        <end position="1335"/>
    </location>
</feature>
<feature type="region of interest" description="Disordered" evidence="1">
    <location>
        <begin position="596"/>
        <end position="619"/>
    </location>
</feature>
<proteinExistence type="predicted"/>
<dbReference type="GO" id="GO:0035082">
    <property type="term" value="P:axoneme assembly"/>
    <property type="evidence" value="ECO:0007669"/>
    <property type="project" value="InterPro"/>
</dbReference>
<dbReference type="Ensembl" id="ENSNVIT00000014223.1">
    <property type="protein sequence ID" value="ENSNVIP00000012097.1"/>
    <property type="gene ID" value="ENSNVIG00000009518.1"/>
</dbReference>
<evidence type="ECO:0000256" key="1">
    <source>
        <dbReference type="SAM" id="MobiDB-lite"/>
    </source>
</evidence>
<reference evidence="2" key="2">
    <citation type="submission" date="2025-09" db="UniProtKB">
        <authorList>
            <consortium name="Ensembl"/>
        </authorList>
    </citation>
    <scope>IDENTIFICATION</scope>
</reference>
<dbReference type="GO" id="GO:0060294">
    <property type="term" value="P:cilium movement involved in cell motility"/>
    <property type="evidence" value="ECO:0007669"/>
    <property type="project" value="InterPro"/>
</dbReference>
<feature type="region of interest" description="Disordered" evidence="1">
    <location>
        <begin position="2092"/>
        <end position="2118"/>
    </location>
</feature>